<dbReference type="SUPFAM" id="SSF53756">
    <property type="entry name" value="UDP-Glycosyltransferase/glycogen phosphorylase"/>
    <property type="match status" value="1"/>
</dbReference>
<protein>
    <submittedName>
        <fullName evidence="2">UDP-N-acetylglucosamine 2-epimerase</fullName>
        <ecNumber evidence="2">3.2.1.183</ecNumber>
    </submittedName>
</protein>
<dbReference type="GO" id="GO:0004553">
    <property type="term" value="F:hydrolase activity, hydrolyzing O-glycosyl compounds"/>
    <property type="evidence" value="ECO:0007669"/>
    <property type="project" value="InterPro"/>
</dbReference>
<name>A0A9Q8TZ37_9GAMM</name>
<proteinExistence type="predicted"/>
<evidence type="ECO:0000313" key="2">
    <source>
        <dbReference type="EMBL" id="URQ62922.1"/>
    </source>
</evidence>
<keyword evidence="2" id="KW-0378">Hydrolase</keyword>
<keyword evidence="2" id="KW-0326">Glycosidase</keyword>
<dbReference type="PANTHER" id="PTHR43174:SF3">
    <property type="entry name" value="UDP-N-ACETYLGLUCOSAMINE 2-EPIMERASE"/>
    <property type="match status" value="1"/>
</dbReference>
<feature type="domain" description="UDP-N-acetylglucosamine 2-epimerase" evidence="1">
    <location>
        <begin position="29"/>
        <end position="353"/>
    </location>
</feature>
<dbReference type="InterPro" id="IPR020004">
    <property type="entry name" value="UDP-GlcNAc_Epase"/>
</dbReference>
<dbReference type="EC" id="3.2.1.183" evidence="2"/>
<dbReference type="Pfam" id="PF02350">
    <property type="entry name" value="Epimerase_2"/>
    <property type="match status" value="1"/>
</dbReference>
<evidence type="ECO:0000313" key="3">
    <source>
        <dbReference type="Proteomes" id="UP001056381"/>
    </source>
</evidence>
<accession>A0A9Q8TZ37</accession>
<gene>
    <name evidence="2" type="primary">neuC</name>
    <name evidence="2" type="ORF">M9B40_04150</name>
</gene>
<reference evidence="2" key="1">
    <citation type="submission" date="2022-05" db="EMBL/GenBank/DDBJ databases">
        <title>Single-amplified genomics reveal most streamlined microbe among free-living bacteria.</title>
        <authorList>
            <person name="Roda-Garcia J."/>
            <person name="Haro-Moreno J.M."/>
            <person name="Rodriguez-Valera F."/>
            <person name="Almagro-Moreno S."/>
            <person name="Lopez-Perez M."/>
        </authorList>
    </citation>
    <scope>NUCLEOTIDE SEQUENCE</scope>
    <source>
        <strain evidence="2">TMED112-D2-2</strain>
    </source>
</reference>
<dbReference type="PANTHER" id="PTHR43174">
    <property type="entry name" value="UDP-N-ACETYLGLUCOSAMINE 2-EPIMERASE"/>
    <property type="match status" value="1"/>
</dbReference>
<dbReference type="EMBL" id="CP097966">
    <property type="protein sequence ID" value="URQ62922.1"/>
    <property type="molecule type" value="Genomic_DNA"/>
</dbReference>
<dbReference type="InterPro" id="IPR029767">
    <property type="entry name" value="WecB-like"/>
</dbReference>
<evidence type="ECO:0000259" key="1">
    <source>
        <dbReference type="Pfam" id="PF02350"/>
    </source>
</evidence>
<organism evidence="2 3">
    <name type="scientific">SAR86 cluster bacterium</name>
    <dbReference type="NCBI Taxonomy" id="2030880"/>
    <lineage>
        <taxon>Bacteria</taxon>
        <taxon>Pseudomonadati</taxon>
        <taxon>Pseudomonadota</taxon>
        <taxon>Gammaproteobacteria</taxon>
        <taxon>SAR86 cluster</taxon>
    </lineage>
</organism>
<dbReference type="AlphaFoldDB" id="A0A9Q8TZ37"/>
<dbReference type="Gene3D" id="3.40.50.2000">
    <property type="entry name" value="Glycogen Phosphorylase B"/>
    <property type="match status" value="2"/>
</dbReference>
<dbReference type="InterPro" id="IPR003331">
    <property type="entry name" value="UDP_GlcNAc_Epimerase_2_dom"/>
</dbReference>
<dbReference type="NCBIfam" id="TIGR03568">
    <property type="entry name" value="NeuC_NnaA"/>
    <property type="match status" value="1"/>
</dbReference>
<keyword evidence="3" id="KW-1185">Reference proteome</keyword>
<dbReference type="GO" id="GO:0006047">
    <property type="term" value="P:UDP-N-acetylglucosamine metabolic process"/>
    <property type="evidence" value="ECO:0007669"/>
    <property type="project" value="InterPro"/>
</dbReference>
<dbReference type="Proteomes" id="UP001056381">
    <property type="component" value="Chromosome"/>
</dbReference>
<sequence>MKTSICFVSSTRADYSLLLPSIKECLSRKSKGVKTSVIVTGSHTIKSQGETINHFKKDKIPISYSFKILDKTDSKGVKDNFKKSFDGFFAAYEKIKPDVVVLLGDRYEIFCAAVTAHMKGIKVVHLHGGELTLGAYDDAYRHSITKFSYLHFTASRNYRKRVIQLGENPRKVFNVGPLARESISHVKFLKKSELEKRLKLKLKQNVILATFHPEIGSEEKNKQNLMNFIHVLGELENVSVLFTSPNLDFLGNEVKKLLKEKIKDFENIAYFESLGFELYYSLMRFTKCVVGNSSSGIIEAPIMGVSSINIGKRQEGRDQEKTTVNSSFNKSELKNKIEKVLQQKKQSKKNIKNVSKPSKIIVNKIIEMCKKDISKKFYDL</sequence>